<evidence type="ECO:0000256" key="3">
    <source>
        <dbReference type="ARBA" id="ARBA00061607"/>
    </source>
</evidence>
<dbReference type="Gene3D" id="3.40.50.300">
    <property type="entry name" value="P-loop containing nucleotide triphosphate hydrolases"/>
    <property type="match status" value="1"/>
</dbReference>
<keyword evidence="8" id="KW-1185">Reference proteome</keyword>
<dbReference type="Gene3D" id="1.10.8.80">
    <property type="entry name" value="Magnesium chelatase subunit I, C-Terminal domain"/>
    <property type="match status" value="1"/>
</dbReference>
<dbReference type="Pfam" id="PF17863">
    <property type="entry name" value="AAA_lid_2"/>
    <property type="match status" value="1"/>
</dbReference>
<evidence type="ECO:0000256" key="1">
    <source>
        <dbReference type="ARBA" id="ARBA00022741"/>
    </source>
</evidence>
<reference evidence="7 8" key="1">
    <citation type="submission" date="2016-11" db="EMBL/GenBank/DDBJ databases">
        <title>Comparative genomics of Bartonella apis.</title>
        <authorList>
            <person name="Engel P."/>
        </authorList>
    </citation>
    <scope>NUCLEOTIDE SEQUENCE [LARGE SCALE GENOMIC DNA]</scope>
    <source>
        <strain evidence="7 8">BBC0178</strain>
    </source>
</reference>
<feature type="domain" description="ChlI/MoxR AAA lid" evidence="6">
    <location>
        <begin position="286"/>
        <end position="350"/>
    </location>
</feature>
<feature type="region of interest" description="Disordered" evidence="4">
    <location>
        <begin position="1"/>
        <end position="34"/>
    </location>
</feature>
<dbReference type="InterPro" id="IPR050764">
    <property type="entry name" value="CbbQ/NirQ/NorQ/GpvN"/>
</dbReference>
<dbReference type="RefSeq" id="WP_078039786.1">
    <property type="nucleotide sequence ID" value="NZ_CP015820.1"/>
</dbReference>
<dbReference type="Pfam" id="PF07726">
    <property type="entry name" value="AAA_3"/>
    <property type="match status" value="1"/>
</dbReference>
<evidence type="ECO:0000313" key="8">
    <source>
        <dbReference type="Proteomes" id="UP000189660"/>
    </source>
</evidence>
<dbReference type="InterPro" id="IPR011703">
    <property type="entry name" value="ATPase_AAA-3"/>
</dbReference>
<dbReference type="Proteomes" id="UP000189660">
    <property type="component" value="Chromosome"/>
</dbReference>
<evidence type="ECO:0000259" key="6">
    <source>
        <dbReference type="Pfam" id="PF17863"/>
    </source>
</evidence>
<accession>A0A1U9MCD1</accession>
<keyword evidence="1" id="KW-0547">Nucleotide-binding</keyword>
<proteinExistence type="inferred from homology"/>
<dbReference type="SUPFAM" id="SSF52540">
    <property type="entry name" value="P-loop containing nucleoside triphosphate hydrolases"/>
    <property type="match status" value="1"/>
</dbReference>
<evidence type="ECO:0000259" key="5">
    <source>
        <dbReference type="Pfam" id="PF07726"/>
    </source>
</evidence>
<dbReference type="KEGG" id="bapa:BBC0178_016460"/>
<evidence type="ECO:0000313" key="7">
    <source>
        <dbReference type="EMBL" id="AQT43101.1"/>
    </source>
</evidence>
<dbReference type="PANTHER" id="PTHR42759">
    <property type="entry name" value="MOXR FAMILY PROTEIN"/>
    <property type="match status" value="1"/>
</dbReference>
<keyword evidence="2" id="KW-0067">ATP-binding</keyword>
<dbReference type="EMBL" id="CP015820">
    <property type="protein sequence ID" value="AQT43101.1"/>
    <property type="molecule type" value="Genomic_DNA"/>
</dbReference>
<dbReference type="PANTHER" id="PTHR42759:SF1">
    <property type="entry name" value="MAGNESIUM-CHELATASE SUBUNIT CHLD"/>
    <property type="match status" value="1"/>
</dbReference>
<dbReference type="CDD" id="cd00009">
    <property type="entry name" value="AAA"/>
    <property type="match status" value="1"/>
</dbReference>
<dbReference type="InterPro" id="IPR027417">
    <property type="entry name" value="P-loop_NTPase"/>
</dbReference>
<gene>
    <name evidence="7" type="ORF">BBC0178_016460</name>
</gene>
<dbReference type="GO" id="GO:0016887">
    <property type="term" value="F:ATP hydrolysis activity"/>
    <property type="evidence" value="ECO:0007669"/>
    <property type="project" value="InterPro"/>
</dbReference>
<keyword evidence="7" id="KW-0378">Hydrolase</keyword>
<feature type="compositionally biased region" description="Polar residues" evidence="4">
    <location>
        <begin position="17"/>
        <end position="26"/>
    </location>
</feature>
<protein>
    <submittedName>
        <fullName evidence="7">MoxR-like ATPase</fullName>
        <ecNumber evidence="7">3.6.3.-</ecNumber>
    </submittedName>
</protein>
<sequence length="360" mass="39672">MRSASKKPSEPKKTTTGASTRKSPSKSAPEKAAKNDPNAIIADFDTIKKTFDTLRTTIDKIVFGQSNVVENSIITILSGGHALLVGVPGLAKTRLVETLGTVLGLDQKRIQFTPDLMPSDIIGSEVMDTDKNGKRAFRYIKGPVFTQLLMADEINRASPRTQSALLQAMQEYHVTVAGEEYDLPSPFHVLATQNPLEQEGTYPLPEAQLDRFLMQINVDYPDVDTERRIIIETTGNKEETIKPVLDGEKLNAIQEMVRQMPISEKVVNAILKLVRSARPDADNEHAKKHIAWGPGPRASQALSLCTRARALYQGRLAPSVDDVKALAIPVLQHRMALNFTARADGITIFEVINNLVDKID</sequence>
<dbReference type="PIRSF" id="PIRSF002849">
    <property type="entry name" value="AAA_ATPase_chaperone_MoxR_prd"/>
    <property type="match status" value="1"/>
</dbReference>
<feature type="domain" description="ATPase AAA-3" evidence="5">
    <location>
        <begin position="81"/>
        <end position="214"/>
    </location>
</feature>
<dbReference type="OrthoDB" id="9808397at2"/>
<comment type="similarity">
    <text evidence="3">Belongs to the MoxR family.</text>
</comment>
<dbReference type="InterPro" id="IPR041628">
    <property type="entry name" value="ChlI/MoxR_AAA_lid"/>
</dbReference>
<dbReference type="EC" id="3.6.3.-" evidence="7"/>
<evidence type="ECO:0000256" key="2">
    <source>
        <dbReference type="ARBA" id="ARBA00022840"/>
    </source>
</evidence>
<dbReference type="AlphaFoldDB" id="A0A1U9MCD1"/>
<dbReference type="GO" id="GO:0005524">
    <property type="term" value="F:ATP binding"/>
    <property type="evidence" value="ECO:0007669"/>
    <property type="project" value="UniProtKB-KW"/>
</dbReference>
<organism evidence="7 8">
    <name type="scientific">Bartonella apihabitans</name>
    <dbReference type="NCBI Taxonomy" id="2750929"/>
    <lineage>
        <taxon>Bacteria</taxon>
        <taxon>Pseudomonadati</taxon>
        <taxon>Pseudomonadota</taxon>
        <taxon>Alphaproteobacteria</taxon>
        <taxon>Hyphomicrobiales</taxon>
        <taxon>Bartonellaceae</taxon>
        <taxon>Bartonella</taxon>
    </lineage>
</organism>
<name>A0A1U9MCD1_9HYPH</name>
<dbReference type="FunFam" id="3.40.50.300:FF:000640">
    <property type="entry name" value="MoxR family ATPase"/>
    <property type="match status" value="1"/>
</dbReference>
<evidence type="ECO:0000256" key="4">
    <source>
        <dbReference type="SAM" id="MobiDB-lite"/>
    </source>
</evidence>